<dbReference type="PANTHER" id="PTHR41774:SF1">
    <property type="entry name" value="NGG1P INTERACTING FACTOR NIF3"/>
    <property type="match status" value="1"/>
</dbReference>
<keyword evidence="2" id="KW-1185">Reference proteome</keyword>
<reference evidence="1 2" key="1">
    <citation type="submission" date="2020-04" db="EMBL/GenBank/DDBJ databases">
        <title>WGS-Seq of Vibrio isolated by the O'Toole Lab.</title>
        <authorList>
            <person name="Mckone K.P."/>
            <person name="Whitaker R."/>
            <person name="Sevigney J.L."/>
            <person name="Herring J.B."/>
            <person name="O'Toole G."/>
        </authorList>
    </citation>
    <scope>NUCLEOTIDE SEQUENCE [LARGE SCALE GENOMIC DNA]</scope>
    <source>
        <strain evidence="1 2">BS_02</strain>
    </source>
</reference>
<dbReference type="Proteomes" id="UP000590068">
    <property type="component" value="Unassembled WGS sequence"/>
</dbReference>
<proteinExistence type="predicted"/>
<accession>A0ABX1U2L4</accession>
<sequence>MKKIIFFVPINSAEEVKNALFDAGAGKIGDYDRCSFETEGQGQFRPLVGANPYIGTHGDVERVRELKVELVCDDRCIRRSLKALLNSHPYEEVAFEVYQVMDWKTL</sequence>
<dbReference type="InterPro" id="IPR015867">
    <property type="entry name" value="N-reg_PII/ATP_PRibTrfase_C"/>
</dbReference>
<dbReference type="EMBL" id="JABCJR010000002">
    <property type="protein sequence ID" value="NMR68697.1"/>
    <property type="molecule type" value="Genomic_DNA"/>
</dbReference>
<evidence type="ECO:0000313" key="2">
    <source>
        <dbReference type="Proteomes" id="UP000590068"/>
    </source>
</evidence>
<dbReference type="InterPro" id="IPR036069">
    <property type="entry name" value="DUF34/NIF3_sf"/>
</dbReference>
<dbReference type="RefSeq" id="WP_102454859.1">
    <property type="nucleotide sequence ID" value="NZ_JABBXC010000034.1"/>
</dbReference>
<dbReference type="SUPFAM" id="SSF102705">
    <property type="entry name" value="NIF3 (NGG1p interacting factor 3)-like"/>
    <property type="match status" value="1"/>
</dbReference>
<dbReference type="Gene3D" id="3.30.70.120">
    <property type="match status" value="1"/>
</dbReference>
<evidence type="ECO:0000313" key="1">
    <source>
        <dbReference type="EMBL" id="NMR68697.1"/>
    </source>
</evidence>
<comment type="caution">
    <text evidence="1">The sequence shown here is derived from an EMBL/GenBank/DDBJ whole genome shotgun (WGS) entry which is preliminary data.</text>
</comment>
<dbReference type="PANTHER" id="PTHR41774">
    <property type="match status" value="1"/>
</dbReference>
<organism evidence="1 2">
    <name type="scientific">Vibrio breoganii</name>
    <dbReference type="NCBI Taxonomy" id="553239"/>
    <lineage>
        <taxon>Bacteria</taxon>
        <taxon>Pseudomonadati</taxon>
        <taxon>Pseudomonadota</taxon>
        <taxon>Gammaproteobacteria</taxon>
        <taxon>Vibrionales</taxon>
        <taxon>Vibrionaceae</taxon>
        <taxon>Vibrio</taxon>
    </lineage>
</organism>
<gene>
    <name evidence="1" type="ORF">HJ568_01760</name>
</gene>
<protein>
    <submittedName>
        <fullName evidence="1">NGG1p interacting factor NIF3</fullName>
    </submittedName>
</protein>
<name>A0ABX1U2L4_9VIBR</name>